<dbReference type="Pfam" id="PF00816">
    <property type="entry name" value="Histone_HNS"/>
    <property type="match status" value="1"/>
</dbReference>
<name>A0A158KBN7_9BURK</name>
<comment type="caution">
    <text evidence="3">The sequence shown here is derived from an EMBL/GenBank/DDBJ whole genome shotgun (WGS) entry which is preliminary data.</text>
</comment>
<feature type="region of interest" description="Disordered" evidence="1">
    <location>
        <begin position="1"/>
        <end position="59"/>
    </location>
</feature>
<dbReference type="SMART" id="SM00528">
    <property type="entry name" value="HNS"/>
    <property type="match status" value="1"/>
</dbReference>
<dbReference type="AlphaFoldDB" id="A0A158KBN7"/>
<accession>A0A158KBN7</accession>
<keyword evidence="4" id="KW-1185">Reference proteome</keyword>
<protein>
    <submittedName>
        <fullName evidence="3">H-NS histone family protein</fullName>
    </submittedName>
</protein>
<reference evidence="3" key="1">
    <citation type="submission" date="2016-01" db="EMBL/GenBank/DDBJ databases">
        <authorList>
            <person name="Peeters C."/>
        </authorList>
    </citation>
    <scope>NUCLEOTIDE SEQUENCE [LARGE SCALE GENOMIC DNA]</scope>
    <source>
        <strain evidence="3">LMG 22937</strain>
    </source>
</reference>
<gene>
    <name evidence="3" type="ORF">AWB67_05272</name>
</gene>
<evidence type="ECO:0000256" key="1">
    <source>
        <dbReference type="SAM" id="MobiDB-lite"/>
    </source>
</evidence>
<sequence>MLMIDKKRAVSTQGAKKPGQQKKTVRAVNQVQFVPQAEKPPKGEPRYRDPANPFNTWSGRGKRPDWLRAYLEQGAQLSDFVI</sequence>
<evidence type="ECO:0000313" key="4">
    <source>
        <dbReference type="Proteomes" id="UP000054925"/>
    </source>
</evidence>
<evidence type="ECO:0000259" key="2">
    <source>
        <dbReference type="SMART" id="SM00528"/>
    </source>
</evidence>
<dbReference type="EMBL" id="FCOL02000045">
    <property type="protein sequence ID" value="SAL78497.1"/>
    <property type="molecule type" value="Genomic_DNA"/>
</dbReference>
<dbReference type="Proteomes" id="UP000054925">
    <property type="component" value="Unassembled WGS sequence"/>
</dbReference>
<dbReference type="InterPro" id="IPR027444">
    <property type="entry name" value="H-NS_C_dom"/>
</dbReference>
<dbReference type="Gene3D" id="4.10.430.10">
    <property type="entry name" value="Histone-like protein H-NS, C-terminal domain"/>
    <property type="match status" value="1"/>
</dbReference>
<dbReference type="OrthoDB" id="5297879at2"/>
<feature type="domain" description="DNA-binding protein H-NS-like C-terminal" evidence="2">
    <location>
        <begin position="37"/>
        <end position="82"/>
    </location>
</feature>
<dbReference type="SUPFAM" id="SSF81273">
    <property type="entry name" value="H-NS histone-like proteins"/>
    <property type="match status" value="1"/>
</dbReference>
<feature type="compositionally biased region" description="Basic and acidic residues" evidence="1">
    <location>
        <begin position="39"/>
        <end position="49"/>
    </location>
</feature>
<proteinExistence type="predicted"/>
<dbReference type="GO" id="GO:0003677">
    <property type="term" value="F:DNA binding"/>
    <property type="evidence" value="ECO:0007669"/>
    <property type="project" value="InterPro"/>
</dbReference>
<dbReference type="InterPro" id="IPR037150">
    <property type="entry name" value="H-NS_C_dom_sf"/>
</dbReference>
<evidence type="ECO:0000313" key="3">
    <source>
        <dbReference type="EMBL" id="SAL78497.1"/>
    </source>
</evidence>
<organism evidence="3 4">
    <name type="scientific">Caballeronia terrestris</name>
    <dbReference type="NCBI Taxonomy" id="1226301"/>
    <lineage>
        <taxon>Bacteria</taxon>
        <taxon>Pseudomonadati</taxon>
        <taxon>Pseudomonadota</taxon>
        <taxon>Betaproteobacteria</taxon>
        <taxon>Burkholderiales</taxon>
        <taxon>Burkholderiaceae</taxon>
        <taxon>Caballeronia</taxon>
    </lineage>
</organism>